<feature type="domain" description="SprT-like" evidence="1">
    <location>
        <begin position="12"/>
        <end position="114"/>
    </location>
</feature>
<reference evidence="2 3" key="1">
    <citation type="submission" date="2020-08" db="EMBL/GenBank/DDBJ databases">
        <title>Genomic Encyclopedia of Type Strains, Phase IV (KMG-IV): sequencing the most valuable type-strain genomes for metagenomic binning, comparative biology and taxonomic classification.</title>
        <authorList>
            <person name="Goeker M."/>
        </authorList>
    </citation>
    <scope>NUCLEOTIDE SEQUENCE [LARGE SCALE GENOMIC DNA]</scope>
    <source>
        <strain evidence="2 3">DSM 106146</strain>
    </source>
</reference>
<dbReference type="AlphaFoldDB" id="A0A7W8M4K7"/>
<dbReference type="Proteomes" id="UP000543642">
    <property type="component" value="Unassembled WGS sequence"/>
</dbReference>
<name>A0A7W8M4K7_9FIRM</name>
<organism evidence="2 3">
    <name type="scientific">Catenibacillus scindens</name>
    <dbReference type="NCBI Taxonomy" id="673271"/>
    <lineage>
        <taxon>Bacteria</taxon>
        <taxon>Bacillati</taxon>
        <taxon>Bacillota</taxon>
        <taxon>Clostridia</taxon>
        <taxon>Lachnospirales</taxon>
        <taxon>Lachnospiraceae</taxon>
        <taxon>Catenibacillus</taxon>
    </lineage>
</organism>
<dbReference type="EMBL" id="JACHFW010000002">
    <property type="protein sequence ID" value="MBB5263692.1"/>
    <property type="molecule type" value="Genomic_DNA"/>
</dbReference>
<proteinExistence type="predicted"/>
<evidence type="ECO:0000313" key="3">
    <source>
        <dbReference type="Proteomes" id="UP000543642"/>
    </source>
</evidence>
<dbReference type="InterPro" id="IPR006640">
    <property type="entry name" value="SprT-like_domain"/>
</dbReference>
<gene>
    <name evidence="2" type="ORF">HNP82_000790</name>
</gene>
<evidence type="ECO:0000259" key="1">
    <source>
        <dbReference type="Pfam" id="PF10263"/>
    </source>
</evidence>
<dbReference type="GO" id="GO:0006950">
    <property type="term" value="P:response to stress"/>
    <property type="evidence" value="ECO:0007669"/>
    <property type="project" value="UniProtKB-ARBA"/>
</dbReference>
<accession>A0A7W8M4K7</accession>
<keyword evidence="3" id="KW-1185">Reference proteome</keyword>
<comment type="caution">
    <text evidence="2">The sequence shown here is derived from an EMBL/GenBank/DDBJ whole genome shotgun (WGS) entry which is preliminary data.</text>
</comment>
<evidence type="ECO:0000313" key="2">
    <source>
        <dbReference type="EMBL" id="MBB5263692.1"/>
    </source>
</evidence>
<dbReference type="RefSeq" id="WP_183771725.1">
    <property type="nucleotide sequence ID" value="NZ_JACHFW010000002.1"/>
</dbReference>
<sequence>MLQISQIIKKTEEMFDQFNQHFYNNVLTRPAITVSPDGGRGAYGWCSIHEIWNANGEKYREINLCAEYLDRPISELAATLLHEMAHLYNIVHGIQDVSNNGYYHNLKFKATAEAHGLHIEKHPKYGWTITTLSPEAEAWIKETLGSDSIHASRLQTIGTSKGGGKKSQNRSIKYTCPCCGTIIRATRRVNVICADCNEAFEPE</sequence>
<dbReference type="Pfam" id="PF10263">
    <property type="entry name" value="SprT-like"/>
    <property type="match status" value="1"/>
</dbReference>
<protein>
    <submittedName>
        <fullName evidence="2">Rubrerythrin</fullName>
    </submittedName>
</protein>